<gene>
    <name evidence="3" type="ORF">C9J27_14955</name>
</gene>
<evidence type="ECO:0000259" key="1">
    <source>
        <dbReference type="PROSITE" id="PS50404"/>
    </source>
</evidence>
<dbReference type="PANTHER" id="PTHR43968:SF6">
    <property type="entry name" value="GLUTATHIONE S-TRANSFERASE OMEGA"/>
    <property type="match status" value="1"/>
</dbReference>
<dbReference type="Pfam" id="PF14497">
    <property type="entry name" value="GST_C_3"/>
    <property type="match status" value="1"/>
</dbReference>
<dbReference type="GO" id="GO:0016740">
    <property type="term" value="F:transferase activity"/>
    <property type="evidence" value="ECO:0007669"/>
    <property type="project" value="UniProtKB-KW"/>
</dbReference>
<evidence type="ECO:0000259" key="2">
    <source>
        <dbReference type="PROSITE" id="PS50405"/>
    </source>
</evidence>
<sequence>MILHGTSISPSVRKIMLALNYKGVRYELQPLNPYIEKELAHKRHPMGKVPVLEHEKITILDSTVIAHYLDDVYPIPPLYPGNAHQRAQIRWLESYAATRVTSLIGGVLFYQKILRQKMQDKTCDEEAVNQCLTHHLPDVLHYLNQQVPPQGYVSDHFSIAEISLWSVFRSGWMSGLRLQPHYPQLHAYLQRIELEPWIANFIAEEDHQLQDFYCEPMILPHSSTQHNDYN</sequence>
<keyword evidence="3" id="KW-0808">Transferase</keyword>
<dbReference type="InterPro" id="IPR040079">
    <property type="entry name" value="Glutathione_S-Trfase"/>
</dbReference>
<dbReference type="InterPro" id="IPR004046">
    <property type="entry name" value="GST_C"/>
</dbReference>
<reference evidence="3 4" key="1">
    <citation type="submission" date="2018-01" db="EMBL/GenBank/DDBJ databases">
        <title>Whole genome sequencing of Histamine producing bacteria.</title>
        <authorList>
            <person name="Butler K."/>
        </authorList>
    </citation>
    <scope>NUCLEOTIDE SEQUENCE [LARGE SCALE GENOMIC DNA]</scope>
    <source>
        <strain evidence="3 4">FS-7.2</strain>
    </source>
</reference>
<dbReference type="InterPro" id="IPR010987">
    <property type="entry name" value="Glutathione-S-Trfase_C-like"/>
</dbReference>
<accession>A0A2T3KFU8</accession>
<dbReference type="InterPro" id="IPR036282">
    <property type="entry name" value="Glutathione-S-Trfase_C_sf"/>
</dbReference>
<dbReference type="CDD" id="cd00570">
    <property type="entry name" value="GST_N_family"/>
    <property type="match status" value="1"/>
</dbReference>
<dbReference type="Gene3D" id="3.40.30.10">
    <property type="entry name" value="Glutaredoxin"/>
    <property type="match status" value="1"/>
</dbReference>
<dbReference type="InterPro" id="IPR036249">
    <property type="entry name" value="Thioredoxin-like_sf"/>
</dbReference>
<comment type="caution">
    <text evidence="3">The sequence shown here is derived from an EMBL/GenBank/DDBJ whole genome shotgun (WGS) entry which is preliminary data.</text>
</comment>
<protein>
    <submittedName>
        <fullName evidence="3">Glutathione S-transferase family protein</fullName>
    </submittedName>
</protein>
<proteinExistence type="predicted"/>
<dbReference type="AlphaFoldDB" id="A0A2T3KFU8"/>
<dbReference type="SFLD" id="SFLDG00358">
    <property type="entry name" value="Main_(cytGST)"/>
    <property type="match status" value="1"/>
</dbReference>
<name>A0A2T3KFU8_9GAMM</name>
<feature type="domain" description="GST N-terminal" evidence="1">
    <location>
        <begin position="1"/>
        <end position="77"/>
    </location>
</feature>
<dbReference type="SUPFAM" id="SSF52833">
    <property type="entry name" value="Thioredoxin-like"/>
    <property type="match status" value="1"/>
</dbReference>
<dbReference type="GO" id="GO:0005737">
    <property type="term" value="C:cytoplasm"/>
    <property type="evidence" value="ECO:0007669"/>
    <property type="project" value="TreeGrafter"/>
</dbReference>
<dbReference type="PROSITE" id="PS50405">
    <property type="entry name" value="GST_CTER"/>
    <property type="match status" value="1"/>
</dbReference>
<dbReference type="PROSITE" id="PS50404">
    <property type="entry name" value="GST_NTER"/>
    <property type="match status" value="1"/>
</dbReference>
<feature type="domain" description="GST C-terminal" evidence="2">
    <location>
        <begin position="82"/>
        <end position="212"/>
    </location>
</feature>
<dbReference type="SFLD" id="SFLDS00019">
    <property type="entry name" value="Glutathione_Transferase_(cytos"/>
    <property type="match status" value="1"/>
</dbReference>
<dbReference type="RefSeq" id="WP_107187202.1">
    <property type="nucleotide sequence ID" value="NZ_PYNF01000013.1"/>
</dbReference>
<evidence type="ECO:0000313" key="4">
    <source>
        <dbReference type="Proteomes" id="UP000241426"/>
    </source>
</evidence>
<dbReference type="SUPFAM" id="SSF47616">
    <property type="entry name" value="GST C-terminal domain-like"/>
    <property type="match status" value="1"/>
</dbReference>
<dbReference type="CDD" id="cd00299">
    <property type="entry name" value="GST_C_family"/>
    <property type="match status" value="1"/>
</dbReference>
<dbReference type="InterPro" id="IPR004045">
    <property type="entry name" value="Glutathione_S-Trfase_N"/>
</dbReference>
<dbReference type="EMBL" id="PYNF01000013">
    <property type="protein sequence ID" value="PSU97650.1"/>
    <property type="molecule type" value="Genomic_DNA"/>
</dbReference>
<dbReference type="PANTHER" id="PTHR43968">
    <property type="match status" value="1"/>
</dbReference>
<dbReference type="Gene3D" id="1.20.1050.10">
    <property type="match status" value="1"/>
</dbReference>
<dbReference type="Proteomes" id="UP000241426">
    <property type="component" value="Unassembled WGS sequence"/>
</dbReference>
<dbReference type="InterPro" id="IPR050983">
    <property type="entry name" value="GST_Omega/HSP26"/>
</dbReference>
<dbReference type="Pfam" id="PF13417">
    <property type="entry name" value="GST_N_3"/>
    <property type="match status" value="1"/>
</dbReference>
<organism evidence="3 4">
    <name type="scientific">Photobacterium kishitanii</name>
    <dbReference type="NCBI Taxonomy" id="318456"/>
    <lineage>
        <taxon>Bacteria</taxon>
        <taxon>Pseudomonadati</taxon>
        <taxon>Pseudomonadota</taxon>
        <taxon>Gammaproteobacteria</taxon>
        <taxon>Vibrionales</taxon>
        <taxon>Vibrionaceae</taxon>
        <taxon>Photobacterium</taxon>
    </lineage>
</organism>
<evidence type="ECO:0000313" key="3">
    <source>
        <dbReference type="EMBL" id="PSU97650.1"/>
    </source>
</evidence>